<sequence>MMQFFISNFHLVTYVLVFSGSVLESGWASTPSQIQLEANAIMNSGWWHLSPSHSHHICSWIDGISCNDAGSVTRITYKYSERSIQLVTLNLSAFKNLEHLEVSNYSLIGSIPSQIGNLFNLRHLDLSYNSLQGEIPLSIVHLSKLTYLHLFHNFLRGEIPSSIGHLSKLTHLDLSHNYLQGKIPSSLGHLSNLTNLTLANNALHGKIPPSIGNLSKLVYLNLVNNVLYGEIPPSIGNLSKLNYFHLANNALHSEIPSSVGHLSKLIYLDLSYNFLRSQIPLTIKNLSNLFNLDLSHNYLPGKIPSSLGHLTQLFSLIISNNNIEGPIPSQLSLIRNLSVINLSCNKINGTFPTSLSNFINIQYLNISHNLLTGSLKPFSVEHLRFLETLDLSYNNFTGPIPESLNAHNLNLSFNNLSGPIPYRLDLYELIGNEGLCNNISYMQTEYLFQPCSVRDKKPRQNQLVIILSITIFLLMAFFLLLYLRHNSIAIKSKHARITETSKNGDLFCIWNYNGSIAYEDIITATEDFNLKYCIGTGAYGSVYRAQLPSGRIVAVKKLHGFEAEVPSFDESFRNEAKVLSEIKHRHIVKLHGFCLHKRIMFLIYEYMERGSLFSVLFDDMEAMELDWKKRVNIVKGTAHALSYLHHDCVPPIVHRDISASNVLLNSMWEPTVSDFGTARFLNLDSSNRTIVAGTIGYIAPELAYTMVVNEKCDVYSFGVVALETLMGKHPKEILSSLQSISTDDGIKLCEILDQRLPHPTFSVLQDIVVVAIVAFACLNPNPCSRPTMKRISQCFLCQLSPFNIPLHHISLQQLMSQELRQYLKL</sequence>
<dbReference type="SUPFAM" id="SSF56112">
    <property type="entry name" value="Protein kinase-like (PK-like)"/>
    <property type="match status" value="1"/>
</dbReference>
<dbReference type="InterPro" id="IPR001611">
    <property type="entry name" value="Leu-rich_rpt"/>
</dbReference>
<keyword evidence="7 17" id="KW-0812">Transmembrane</keyword>
<evidence type="ECO:0000256" key="14">
    <source>
        <dbReference type="ARBA" id="ARBA00023180"/>
    </source>
</evidence>
<dbReference type="EMBL" id="CP039354">
    <property type="protein sequence ID" value="QCE12541.1"/>
    <property type="molecule type" value="Genomic_DNA"/>
</dbReference>
<dbReference type="PRINTS" id="PR00019">
    <property type="entry name" value="LEURICHRPT"/>
</dbReference>
<keyword evidence="13" id="KW-1015">Disulfide bond</keyword>
<evidence type="ECO:0000256" key="5">
    <source>
        <dbReference type="ARBA" id="ARBA00022525"/>
    </source>
</evidence>
<dbReference type="SMART" id="SM00369">
    <property type="entry name" value="LRR_TYP"/>
    <property type="match status" value="6"/>
</dbReference>
<evidence type="ECO:0000256" key="9">
    <source>
        <dbReference type="ARBA" id="ARBA00022737"/>
    </source>
</evidence>
<proteinExistence type="inferred from homology"/>
<dbReference type="PANTHER" id="PTHR27008:SF480">
    <property type="entry name" value="MDIS1-INTERACTING RECEPTOR LIKE KINASE 2-LIKE"/>
    <property type="match status" value="1"/>
</dbReference>
<keyword evidence="10" id="KW-0611">Plant defense</keyword>
<dbReference type="InterPro" id="IPR032675">
    <property type="entry name" value="LRR_dom_sf"/>
</dbReference>
<dbReference type="GO" id="GO:0004672">
    <property type="term" value="F:protein kinase activity"/>
    <property type="evidence" value="ECO:0007669"/>
    <property type="project" value="InterPro"/>
</dbReference>
<dbReference type="Pfam" id="PF23598">
    <property type="entry name" value="LRR_14"/>
    <property type="match status" value="2"/>
</dbReference>
<keyword evidence="16" id="KW-0547">Nucleotide-binding</keyword>
<dbReference type="InterPro" id="IPR008266">
    <property type="entry name" value="Tyr_kinase_AS"/>
</dbReference>
<dbReference type="FunFam" id="1.10.510.10:FF:000445">
    <property type="entry name" value="MDIS1-interacting receptor like kinase 2"/>
    <property type="match status" value="1"/>
</dbReference>
<dbReference type="InterPro" id="IPR011009">
    <property type="entry name" value="Kinase-like_dom_sf"/>
</dbReference>
<dbReference type="GO" id="GO:0005524">
    <property type="term" value="F:ATP binding"/>
    <property type="evidence" value="ECO:0007669"/>
    <property type="project" value="UniProtKB-UniRule"/>
</dbReference>
<keyword evidence="16" id="KW-0067">ATP-binding</keyword>
<dbReference type="InterPro" id="IPR017441">
    <property type="entry name" value="Protein_kinase_ATP_BS"/>
</dbReference>
<dbReference type="GO" id="GO:0009791">
    <property type="term" value="P:post-embryonic development"/>
    <property type="evidence" value="ECO:0007669"/>
    <property type="project" value="UniProtKB-ARBA"/>
</dbReference>
<keyword evidence="14" id="KW-0325">Glycoprotein</keyword>
<dbReference type="InterPro" id="IPR055414">
    <property type="entry name" value="LRR_R13L4/SHOC2-like"/>
</dbReference>
<gene>
    <name evidence="20" type="ORF">DEO72_LG10g3786</name>
</gene>
<accession>A0A4D6NHS0</accession>
<feature type="signal peptide" evidence="18">
    <location>
        <begin position="1"/>
        <end position="28"/>
    </location>
</feature>
<evidence type="ECO:0000256" key="8">
    <source>
        <dbReference type="ARBA" id="ARBA00022729"/>
    </source>
</evidence>
<evidence type="ECO:0000256" key="7">
    <source>
        <dbReference type="ARBA" id="ARBA00022692"/>
    </source>
</evidence>
<evidence type="ECO:0000256" key="3">
    <source>
        <dbReference type="ARBA" id="ARBA00004191"/>
    </source>
</evidence>
<keyword evidence="12 17" id="KW-0472">Membrane</keyword>
<evidence type="ECO:0000256" key="2">
    <source>
        <dbReference type="ARBA" id="ARBA00004170"/>
    </source>
</evidence>
<comment type="similarity">
    <text evidence="15">Belongs to the polygalacturonase-inhibiting protein family.</text>
</comment>
<name>A0A4D6NHS0_VIGUN</name>
<evidence type="ECO:0000259" key="19">
    <source>
        <dbReference type="PROSITE" id="PS50011"/>
    </source>
</evidence>
<dbReference type="GO" id="GO:0006952">
    <property type="term" value="P:defense response"/>
    <property type="evidence" value="ECO:0007669"/>
    <property type="project" value="UniProtKB-KW"/>
</dbReference>
<dbReference type="PROSITE" id="PS51450">
    <property type="entry name" value="LRR"/>
    <property type="match status" value="1"/>
</dbReference>
<feature type="transmembrane region" description="Helical" evidence="17">
    <location>
        <begin position="463"/>
        <end position="483"/>
    </location>
</feature>
<dbReference type="Gene3D" id="1.10.510.10">
    <property type="entry name" value="Transferase(Phosphotransferase) domain 1"/>
    <property type="match status" value="1"/>
</dbReference>
<evidence type="ECO:0000313" key="21">
    <source>
        <dbReference type="Proteomes" id="UP000501690"/>
    </source>
</evidence>
<dbReference type="InterPro" id="IPR003591">
    <property type="entry name" value="Leu-rich_rpt_typical-subtyp"/>
</dbReference>
<feature type="chain" id="PRO_5020024688" evidence="18">
    <location>
        <begin position="29"/>
        <end position="825"/>
    </location>
</feature>
<dbReference type="GO" id="GO:0016020">
    <property type="term" value="C:membrane"/>
    <property type="evidence" value="ECO:0007669"/>
    <property type="project" value="UniProtKB-SubCell"/>
</dbReference>
<dbReference type="FunFam" id="3.80.10.10:FF:000400">
    <property type="entry name" value="Nuclear pore complex protein NUP107"/>
    <property type="match status" value="1"/>
</dbReference>
<protein>
    <submittedName>
        <fullName evidence="20">Protein brassinosteroid insensitive 1</fullName>
    </submittedName>
</protein>
<dbReference type="PROSITE" id="PS50011">
    <property type="entry name" value="PROTEIN_KINASE_DOM"/>
    <property type="match status" value="1"/>
</dbReference>
<dbReference type="InterPro" id="IPR000719">
    <property type="entry name" value="Prot_kinase_dom"/>
</dbReference>
<dbReference type="InterPro" id="IPR051809">
    <property type="entry name" value="Plant_receptor-like_S/T_kinase"/>
</dbReference>
<dbReference type="Gene3D" id="3.80.10.10">
    <property type="entry name" value="Ribonuclease Inhibitor"/>
    <property type="match status" value="3"/>
</dbReference>
<keyword evidence="21" id="KW-1185">Reference proteome</keyword>
<evidence type="ECO:0000256" key="13">
    <source>
        <dbReference type="ARBA" id="ARBA00023157"/>
    </source>
</evidence>
<reference evidence="20 21" key="1">
    <citation type="submission" date="2019-04" db="EMBL/GenBank/DDBJ databases">
        <title>An improved genome assembly and genetic linkage map for asparagus bean, Vigna unguiculata ssp. sesquipedialis.</title>
        <authorList>
            <person name="Xia Q."/>
            <person name="Zhang R."/>
            <person name="Dong Y."/>
        </authorList>
    </citation>
    <scope>NUCLEOTIDE SEQUENCE [LARGE SCALE GENOMIC DNA]</scope>
    <source>
        <tissue evidence="20">Leaf</tissue>
    </source>
</reference>
<evidence type="ECO:0000313" key="20">
    <source>
        <dbReference type="EMBL" id="QCE12541.1"/>
    </source>
</evidence>
<evidence type="ECO:0000256" key="18">
    <source>
        <dbReference type="SAM" id="SignalP"/>
    </source>
</evidence>
<evidence type="ECO:0000256" key="12">
    <source>
        <dbReference type="ARBA" id="ARBA00023136"/>
    </source>
</evidence>
<evidence type="ECO:0000256" key="4">
    <source>
        <dbReference type="ARBA" id="ARBA00022512"/>
    </source>
</evidence>
<keyword evidence="8 18" id="KW-0732">Signal</keyword>
<dbReference type="AlphaFoldDB" id="A0A4D6NHS0"/>
<keyword evidence="11 17" id="KW-1133">Transmembrane helix</keyword>
<dbReference type="Gene3D" id="3.30.200.20">
    <property type="entry name" value="Phosphorylase Kinase, domain 1"/>
    <property type="match status" value="1"/>
</dbReference>
<feature type="binding site" evidence="16">
    <location>
        <position position="557"/>
    </location>
    <ligand>
        <name>ATP</name>
        <dbReference type="ChEBI" id="CHEBI:30616"/>
    </ligand>
</feature>
<dbReference type="FunFam" id="3.80.10.10:FF:000233">
    <property type="entry name" value="Leucine-rich repeat receptor-like protein kinase TDR"/>
    <property type="match status" value="1"/>
</dbReference>
<dbReference type="Pfam" id="PF00069">
    <property type="entry name" value="Pkinase"/>
    <property type="match status" value="1"/>
</dbReference>
<dbReference type="FunFam" id="3.30.200.20:FF:000328">
    <property type="entry name" value="Leucine-rich repeat protein kinase family protein"/>
    <property type="match status" value="1"/>
</dbReference>
<dbReference type="PROSITE" id="PS00109">
    <property type="entry name" value="PROTEIN_KINASE_TYR"/>
    <property type="match status" value="1"/>
</dbReference>
<dbReference type="PROSITE" id="PS00107">
    <property type="entry name" value="PROTEIN_KINASE_ATP"/>
    <property type="match status" value="1"/>
</dbReference>
<organism evidence="20 21">
    <name type="scientific">Vigna unguiculata</name>
    <name type="common">Cowpea</name>
    <dbReference type="NCBI Taxonomy" id="3917"/>
    <lineage>
        <taxon>Eukaryota</taxon>
        <taxon>Viridiplantae</taxon>
        <taxon>Streptophyta</taxon>
        <taxon>Embryophyta</taxon>
        <taxon>Tracheophyta</taxon>
        <taxon>Spermatophyta</taxon>
        <taxon>Magnoliopsida</taxon>
        <taxon>eudicotyledons</taxon>
        <taxon>Gunneridae</taxon>
        <taxon>Pentapetalae</taxon>
        <taxon>rosids</taxon>
        <taxon>fabids</taxon>
        <taxon>Fabales</taxon>
        <taxon>Fabaceae</taxon>
        <taxon>Papilionoideae</taxon>
        <taxon>50 kb inversion clade</taxon>
        <taxon>NPAAA clade</taxon>
        <taxon>indigoferoid/millettioid clade</taxon>
        <taxon>Phaseoleae</taxon>
        <taxon>Vigna</taxon>
    </lineage>
</organism>
<evidence type="ECO:0000256" key="6">
    <source>
        <dbReference type="ARBA" id="ARBA00022614"/>
    </source>
</evidence>
<evidence type="ECO:0000256" key="17">
    <source>
        <dbReference type="SAM" id="Phobius"/>
    </source>
</evidence>
<feature type="domain" description="Protein kinase" evidence="19">
    <location>
        <begin position="528"/>
        <end position="803"/>
    </location>
</feature>
<evidence type="ECO:0000256" key="16">
    <source>
        <dbReference type="PROSITE-ProRule" id="PRU10141"/>
    </source>
</evidence>
<evidence type="ECO:0000256" key="15">
    <source>
        <dbReference type="ARBA" id="ARBA00038043"/>
    </source>
</evidence>
<keyword evidence="6" id="KW-0433">Leucine-rich repeat</keyword>
<evidence type="ECO:0000256" key="1">
    <source>
        <dbReference type="ARBA" id="ARBA00004167"/>
    </source>
</evidence>
<dbReference type="PANTHER" id="PTHR27008">
    <property type="entry name" value="OS04G0122200 PROTEIN"/>
    <property type="match status" value="1"/>
</dbReference>
<dbReference type="Pfam" id="PF13855">
    <property type="entry name" value="LRR_8"/>
    <property type="match status" value="1"/>
</dbReference>
<comment type="subcellular location">
    <subcellularLocation>
        <location evidence="2">Membrane</location>
        <topology evidence="2">Peripheral membrane protein</topology>
    </subcellularLocation>
    <subcellularLocation>
        <location evidence="1">Membrane</location>
        <topology evidence="1">Single-pass membrane protein</topology>
    </subcellularLocation>
    <subcellularLocation>
        <location evidence="3">Secreted</location>
        <location evidence="3">Cell wall</location>
    </subcellularLocation>
</comment>
<evidence type="ECO:0000256" key="10">
    <source>
        <dbReference type="ARBA" id="ARBA00022821"/>
    </source>
</evidence>
<dbReference type="SUPFAM" id="SSF52047">
    <property type="entry name" value="RNI-like"/>
    <property type="match status" value="1"/>
</dbReference>
<keyword evidence="9" id="KW-0677">Repeat</keyword>
<keyword evidence="4" id="KW-0134">Cell wall</keyword>
<evidence type="ECO:0000256" key="11">
    <source>
        <dbReference type="ARBA" id="ARBA00022989"/>
    </source>
</evidence>
<keyword evidence="5" id="KW-0964">Secreted</keyword>
<dbReference type="Proteomes" id="UP000501690">
    <property type="component" value="Linkage Group LG10"/>
</dbReference>